<keyword evidence="2" id="KW-1133">Transmembrane helix</keyword>
<accession>A0A8J1U3C7</accession>
<comment type="caution">
    <text evidence="3">The sequence shown here is derived from an EMBL/GenBank/DDBJ whole genome shotgun (WGS) entry which is preliminary data.</text>
</comment>
<name>A0A8J1U3C7_OWEFU</name>
<dbReference type="Proteomes" id="UP000749559">
    <property type="component" value="Unassembled WGS sequence"/>
</dbReference>
<evidence type="ECO:0000256" key="2">
    <source>
        <dbReference type="SAM" id="Phobius"/>
    </source>
</evidence>
<evidence type="ECO:0000256" key="1">
    <source>
        <dbReference type="SAM" id="MobiDB-lite"/>
    </source>
</evidence>
<keyword evidence="4" id="KW-1185">Reference proteome</keyword>
<feature type="non-terminal residue" evidence="3">
    <location>
        <position position="1"/>
    </location>
</feature>
<feature type="compositionally biased region" description="Polar residues" evidence="1">
    <location>
        <begin position="106"/>
        <end position="115"/>
    </location>
</feature>
<gene>
    <name evidence="3" type="ORF">OFUS_LOCUS16961</name>
</gene>
<feature type="compositionally biased region" description="Basic and acidic residues" evidence="1">
    <location>
        <begin position="117"/>
        <end position="129"/>
    </location>
</feature>
<keyword evidence="2" id="KW-0472">Membrane</keyword>
<evidence type="ECO:0000313" key="4">
    <source>
        <dbReference type="Proteomes" id="UP000749559"/>
    </source>
</evidence>
<proteinExistence type="predicted"/>
<feature type="region of interest" description="Disordered" evidence="1">
    <location>
        <begin position="102"/>
        <end position="129"/>
    </location>
</feature>
<organism evidence="3 4">
    <name type="scientific">Owenia fusiformis</name>
    <name type="common">Polychaete worm</name>
    <dbReference type="NCBI Taxonomy" id="6347"/>
    <lineage>
        <taxon>Eukaryota</taxon>
        <taxon>Metazoa</taxon>
        <taxon>Spiralia</taxon>
        <taxon>Lophotrochozoa</taxon>
        <taxon>Annelida</taxon>
        <taxon>Polychaeta</taxon>
        <taxon>Sedentaria</taxon>
        <taxon>Canalipalpata</taxon>
        <taxon>Sabellida</taxon>
        <taxon>Oweniida</taxon>
        <taxon>Oweniidae</taxon>
        <taxon>Owenia</taxon>
    </lineage>
</organism>
<evidence type="ECO:0000313" key="3">
    <source>
        <dbReference type="EMBL" id="CAH1791924.1"/>
    </source>
</evidence>
<dbReference type="AlphaFoldDB" id="A0A8J1U3C7"/>
<sequence length="129" mass="13726">IPTEPNALFIINGCLILFTTILTTLLIFIPKATVIARGGDRLSQKLFSPIGAAFGFLGTVASEGQMPGLGASKSMKMPGVALAAGTIERSGYNTSLYKEYHHHGTPGSTSSNNGANKDVDSYYYDHRKS</sequence>
<dbReference type="EMBL" id="CAIIXF020000008">
    <property type="protein sequence ID" value="CAH1791924.1"/>
    <property type="molecule type" value="Genomic_DNA"/>
</dbReference>
<keyword evidence="2" id="KW-0812">Transmembrane</keyword>
<feature type="transmembrane region" description="Helical" evidence="2">
    <location>
        <begin position="6"/>
        <end position="29"/>
    </location>
</feature>
<reference evidence="3" key="1">
    <citation type="submission" date="2022-03" db="EMBL/GenBank/DDBJ databases">
        <authorList>
            <person name="Martin C."/>
        </authorList>
    </citation>
    <scope>NUCLEOTIDE SEQUENCE</scope>
</reference>
<protein>
    <submittedName>
        <fullName evidence="3">Uncharacterized protein</fullName>
    </submittedName>
</protein>